<dbReference type="RefSeq" id="WP_012209593.1">
    <property type="nucleotide sequence ID" value="NC_010003.1"/>
</dbReference>
<organism evidence="1 2">
    <name type="scientific">Petrotoga mobilis (strain DSM 10674 / SJ95)</name>
    <dbReference type="NCBI Taxonomy" id="403833"/>
    <lineage>
        <taxon>Bacteria</taxon>
        <taxon>Thermotogati</taxon>
        <taxon>Thermotogota</taxon>
        <taxon>Thermotogae</taxon>
        <taxon>Petrotogales</taxon>
        <taxon>Petrotogaceae</taxon>
        <taxon>Petrotoga</taxon>
    </lineage>
</organism>
<gene>
    <name evidence="1" type="ordered locus">Pmob_1807</name>
</gene>
<dbReference type="AlphaFoldDB" id="A9BJ08"/>
<dbReference type="EMBL" id="CP000879">
    <property type="protein sequence ID" value="ABX32496.1"/>
    <property type="molecule type" value="Genomic_DNA"/>
</dbReference>
<name>A9BJ08_PETMO</name>
<reference evidence="1" key="1">
    <citation type="submission" date="2007-11" db="EMBL/GenBank/DDBJ databases">
        <title>Complete sequence of Petroga mobilis SJ95.</title>
        <authorList>
            <consortium name="US DOE Joint Genome Institute"/>
            <person name="Copeland A."/>
            <person name="Lucas S."/>
            <person name="Lapidus A."/>
            <person name="Barry K."/>
            <person name="Glavina del Rio T."/>
            <person name="Dalin E."/>
            <person name="Tice H."/>
            <person name="Pitluck S."/>
            <person name="Meincke L."/>
            <person name="Brettin T."/>
            <person name="Bruce D."/>
            <person name="Detter J.C."/>
            <person name="Han C."/>
            <person name="Kuske C.R."/>
            <person name="Schmutz J."/>
            <person name="Larimer F."/>
            <person name="Land M."/>
            <person name="Hauser L."/>
            <person name="Kyrpides N."/>
            <person name="Mikhailova N."/>
            <person name="Noll K."/>
            <person name="Richardson P."/>
        </authorList>
    </citation>
    <scope>NUCLEOTIDE SEQUENCE [LARGE SCALE GENOMIC DNA]</scope>
    <source>
        <strain evidence="1">SJ95</strain>
    </source>
</reference>
<protein>
    <recommendedName>
        <fullName evidence="3">Outer membrane protein beta-barrel domain-containing protein</fullName>
    </recommendedName>
</protein>
<dbReference type="KEGG" id="pmo:Pmob_1807"/>
<keyword evidence="2" id="KW-1185">Reference proteome</keyword>
<accession>A9BJ08</accession>
<evidence type="ECO:0000313" key="2">
    <source>
        <dbReference type="Proteomes" id="UP000000789"/>
    </source>
</evidence>
<dbReference type="Proteomes" id="UP000000789">
    <property type="component" value="Chromosome"/>
</dbReference>
<evidence type="ECO:0008006" key="3">
    <source>
        <dbReference type="Google" id="ProtNLM"/>
    </source>
</evidence>
<dbReference type="STRING" id="403833.Pmob_1807"/>
<dbReference type="HOGENOM" id="CLU_128779_0_0_0"/>
<proteinExistence type="predicted"/>
<sequence>MKKIVVSLFALIVLTAVVFSAPLGLGVKVGEPTGLYIRSYSSNTSFAGITAAWSFTDESFLIDSDFNALSHNLFGDIGFSYGGGLHVGVTSSELSVGVRMPLALNFEIPSTPLLTFLELAPGFNVIPETKFNLSGGLGFGYVF</sequence>
<dbReference type="OrthoDB" id="49001at2"/>
<evidence type="ECO:0000313" key="1">
    <source>
        <dbReference type="EMBL" id="ABX32496.1"/>
    </source>
</evidence>